<dbReference type="InterPro" id="IPR045596">
    <property type="entry name" value="DUF6459"/>
</dbReference>
<feature type="compositionally biased region" description="Low complexity" evidence="1">
    <location>
        <begin position="1"/>
        <end position="18"/>
    </location>
</feature>
<feature type="region of interest" description="Disordered" evidence="1">
    <location>
        <begin position="1"/>
        <end position="71"/>
    </location>
</feature>
<comment type="caution">
    <text evidence="2">The sequence shown here is derived from an EMBL/GenBank/DDBJ whole genome shotgun (WGS) entry which is preliminary data.</text>
</comment>
<evidence type="ECO:0000256" key="1">
    <source>
        <dbReference type="SAM" id="MobiDB-lite"/>
    </source>
</evidence>
<accession>A0ABS7QXT2</accession>
<evidence type="ECO:0000313" key="3">
    <source>
        <dbReference type="Proteomes" id="UP001198565"/>
    </source>
</evidence>
<keyword evidence="3" id="KW-1185">Reference proteome</keyword>
<dbReference type="EMBL" id="JAINVZ010000020">
    <property type="protein sequence ID" value="MBY8888022.1"/>
    <property type="molecule type" value="Genomic_DNA"/>
</dbReference>
<proteinExistence type="predicted"/>
<name>A0ABS7QXT2_9ACTN</name>
<gene>
    <name evidence="2" type="ORF">K7472_24740</name>
</gene>
<dbReference type="Pfam" id="PF20060">
    <property type="entry name" value="DUF6459"/>
    <property type="match status" value="1"/>
</dbReference>
<protein>
    <submittedName>
        <fullName evidence="2">Uncharacterized protein</fullName>
    </submittedName>
</protein>
<evidence type="ECO:0000313" key="2">
    <source>
        <dbReference type="EMBL" id="MBY8888022.1"/>
    </source>
</evidence>
<sequence>MTSTSAASATTDSAGTAGRRAPRPLRRTPSVTAPPSRRDARRPGALPVRQGTRGAAPAAAAPDAVRRDARRAQPHRWFADRLLEVLSGQRPVAWMLGHTAGEAAYDRLWQLASQGVLRPPKGRPVPLVRGCGCRAVAPGVLEAFARVASGDASRALAFRLERGIDLRWRCTAVDTAGPSW</sequence>
<reference evidence="2 3" key="1">
    <citation type="submission" date="2021-08" db="EMBL/GenBank/DDBJ databases">
        <title>Streptomyces sp. PTM05 isolated from lichen.</title>
        <authorList>
            <person name="Somphong A."/>
            <person name="Phongsopitanun W."/>
            <person name="Tanasupawat S."/>
        </authorList>
    </citation>
    <scope>NUCLEOTIDE SEQUENCE [LARGE SCALE GENOMIC DNA]</scope>
    <source>
        <strain evidence="2 3">Ptm05</strain>
    </source>
</reference>
<dbReference type="Proteomes" id="UP001198565">
    <property type="component" value="Unassembled WGS sequence"/>
</dbReference>
<organism evidence="2 3">
    <name type="scientific">Streptantibioticus parmotrematis</name>
    <dbReference type="NCBI Taxonomy" id="2873249"/>
    <lineage>
        <taxon>Bacteria</taxon>
        <taxon>Bacillati</taxon>
        <taxon>Actinomycetota</taxon>
        <taxon>Actinomycetes</taxon>
        <taxon>Kitasatosporales</taxon>
        <taxon>Streptomycetaceae</taxon>
        <taxon>Streptantibioticus</taxon>
    </lineage>
</organism>